<keyword evidence="2" id="KW-1185">Reference proteome</keyword>
<name>A0AA37XEA7_9MICO</name>
<comment type="caution">
    <text evidence="1">The sequence shown here is derived from an EMBL/GenBank/DDBJ whole genome shotgun (WGS) entry which is preliminary data.</text>
</comment>
<proteinExistence type="predicted"/>
<sequence length="149" mass="15376">MPGVVSLLRELGAGQSTGWRPMTAHPPVPAGGAAQWDVGGAFGFGGLSTRIVGKTVYGEGVLTSLGRRIEPGFRGAILASGIPQPTARTAVTASLLTQDENQSAGVIPLGGVSLGRADGLYRDSICFDKYIGTTGQTTRLILSFSYLLP</sequence>
<reference evidence="1" key="2">
    <citation type="submission" date="2023-02" db="EMBL/GenBank/DDBJ databases">
        <authorList>
            <person name="Sun Q."/>
            <person name="Mori K."/>
        </authorList>
    </citation>
    <scope>NUCLEOTIDE SEQUENCE</scope>
    <source>
        <strain evidence="1">NBRC 112290</strain>
    </source>
</reference>
<organism evidence="1 2">
    <name type="scientific">Litorihabitans aurantiacus</name>
    <dbReference type="NCBI Taxonomy" id="1930061"/>
    <lineage>
        <taxon>Bacteria</taxon>
        <taxon>Bacillati</taxon>
        <taxon>Actinomycetota</taxon>
        <taxon>Actinomycetes</taxon>
        <taxon>Micrococcales</taxon>
        <taxon>Beutenbergiaceae</taxon>
        <taxon>Litorihabitans</taxon>
    </lineage>
</organism>
<accession>A0AA37XEA7</accession>
<evidence type="ECO:0000313" key="1">
    <source>
        <dbReference type="EMBL" id="GMA31611.1"/>
    </source>
</evidence>
<evidence type="ECO:0000313" key="2">
    <source>
        <dbReference type="Proteomes" id="UP001157161"/>
    </source>
</evidence>
<gene>
    <name evidence="1" type="ORF">GCM10025875_16030</name>
</gene>
<dbReference type="EMBL" id="BSUM01000001">
    <property type="protein sequence ID" value="GMA31611.1"/>
    <property type="molecule type" value="Genomic_DNA"/>
</dbReference>
<reference evidence="1" key="1">
    <citation type="journal article" date="2014" name="Int. J. Syst. Evol. Microbiol.">
        <title>Complete genome sequence of Corynebacterium casei LMG S-19264T (=DSM 44701T), isolated from a smear-ripened cheese.</title>
        <authorList>
            <consortium name="US DOE Joint Genome Institute (JGI-PGF)"/>
            <person name="Walter F."/>
            <person name="Albersmeier A."/>
            <person name="Kalinowski J."/>
            <person name="Ruckert C."/>
        </authorList>
    </citation>
    <scope>NUCLEOTIDE SEQUENCE</scope>
    <source>
        <strain evidence="1">NBRC 112290</strain>
    </source>
</reference>
<dbReference type="Proteomes" id="UP001157161">
    <property type="component" value="Unassembled WGS sequence"/>
</dbReference>
<protein>
    <submittedName>
        <fullName evidence="1">Uncharacterized protein</fullName>
    </submittedName>
</protein>
<dbReference type="AlphaFoldDB" id="A0AA37XEA7"/>
<dbReference type="RefSeq" id="WP_284250407.1">
    <property type="nucleotide sequence ID" value="NZ_BSUM01000001.1"/>
</dbReference>